<dbReference type="AlphaFoldDB" id="A0A6M5YGM4"/>
<organism evidence="2 3">
    <name type="scientific">Spirosoma taeanense</name>
    <dbReference type="NCBI Taxonomy" id="2735870"/>
    <lineage>
        <taxon>Bacteria</taxon>
        <taxon>Pseudomonadati</taxon>
        <taxon>Bacteroidota</taxon>
        <taxon>Cytophagia</taxon>
        <taxon>Cytophagales</taxon>
        <taxon>Cytophagaceae</taxon>
        <taxon>Spirosoma</taxon>
    </lineage>
</organism>
<keyword evidence="2" id="KW-0614">Plasmid</keyword>
<proteinExistence type="predicted"/>
<name>A0A6M5YGM4_9BACT</name>
<geneLocation type="plasmid" evidence="3">
    <name>pts</name>
</geneLocation>
<feature type="chain" id="PRO_5026997192" evidence="1">
    <location>
        <begin position="22"/>
        <end position="177"/>
    </location>
</feature>
<dbReference type="RefSeq" id="WP_171742318.1">
    <property type="nucleotide sequence ID" value="NZ_CP053436.1"/>
</dbReference>
<evidence type="ECO:0000313" key="2">
    <source>
        <dbReference type="EMBL" id="QJW92490.1"/>
    </source>
</evidence>
<keyword evidence="3" id="KW-1185">Reference proteome</keyword>
<evidence type="ECO:0000313" key="3">
    <source>
        <dbReference type="Proteomes" id="UP000502756"/>
    </source>
</evidence>
<dbReference type="EMBL" id="CP053436">
    <property type="protein sequence ID" value="QJW92490.1"/>
    <property type="molecule type" value="Genomic_DNA"/>
</dbReference>
<keyword evidence="1" id="KW-0732">Signal</keyword>
<dbReference type="KEGG" id="stae:HNV11_23755"/>
<gene>
    <name evidence="2" type="ORF">HNV11_23755</name>
</gene>
<reference evidence="2 3" key="1">
    <citation type="submission" date="2020-05" db="EMBL/GenBank/DDBJ databases">
        <title>Genome sequencing of Spirosoma sp. TS118.</title>
        <authorList>
            <person name="Lee J.-H."/>
            <person name="Jeong S."/>
            <person name="Zhao L."/>
            <person name="Jung J.-H."/>
            <person name="Kim M.-K."/>
            <person name="Lim S."/>
        </authorList>
    </citation>
    <scope>NUCLEOTIDE SEQUENCE [LARGE SCALE GENOMIC DNA]</scope>
    <source>
        <strain evidence="2 3">TS118</strain>
        <plasmid evidence="3">pts</plasmid>
    </source>
</reference>
<evidence type="ECO:0000256" key="1">
    <source>
        <dbReference type="SAM" id="SignalP"/>
    </source>
</evidence>
<dbReference type="Proteomes" id="UP000502756">
    <property type="component" value="Plasmid pTS"/>
</dbReference>
<feature type="signal peptide" evidence="1">
    <location>
        <begin position="1"/>
        <end position="21"/>
    </location>
</feature>
<accession>A0A6M5YGM4</accession>
<sequence length="177" mass="19640">MNVVTTVFAALLSFILLGVIACQQEDTPAPKPQPVPSYFTGYDFAPKVVDDDNARAYGSLCDNTEPQDLDLNVYEFEPDTNIDEDVADIMIPTYDEDGEPEEGPTATAIISVRKQYTTPEGAKVSDYDRMKRFVIDVEKNTINVLTIEKDNGEVILYGVFDTRNANATPAEICFKKP</sequence>
<protein>
    <submittedName>
        <fullName evidence="2">Uncharacterized protein</fullName>
    </submittedName>
</protein>